<sequence>MLNYISSFGVIIPLAIGLWYWRTLSLPARIIVGYFGFWTVEAVADRLSRTFLHTNMYLYHVSVLVETWLLGWAYYHVYDAKPVRKAMLPVGLLFTLVAVADATVISGLHSLNAVARAVQVALMLAMILIYFEQWMREIRPESPWHNFMFIVSVGLAVYYAGSVMSYLLHPANGTLASAIMSVIIDGSYIINLVLMTLGLWRETRQQSSTNYDSNIFA</sequence>
<keyword evidence="1" id="KW-1133">Transmembrane helix</keyword>
<keyword evidence="1" id="KW-0812">Transmembrane</keyword>
<dbReference type="AlphaFoldDB" id="A0A328BGZ9"/>
<evidence type="ECO:0000256" key="1">
    <source>
        <dbReference type="SAM" id="Phobius"/>
    </source>
</evidence>
<evidence type="ECO:0000313" key="3">
    <source>
        <dbReference type="Proteomes" id="UP000248553"/>
    </source>
</evidence>
<dbReference type="RefSeq" id="WP_111478825.1">
    <property type="nucleotide sequence ID" value="NZ_QHKM01000004.1"/>
</dbReference>
<reference evidence="3" key="1">
    <citation type="submission" date="2018-05" db="EMBL/GenBank/DDBJ databases">
        <authorList>
            <person name="Nie L."/>
        </authorList>
    </citation>
    <scope>NUCLEOTIDE SEQUENCE [LARGE SCALE GENOMIC DNA]</scope>
    <source>
        <strain evidence="3">NL</strain>
    </source>
</reference>
<protein>
    <submittedName>
        <fullName evidence="2">Uncharacterized protein</fullName>
    </submittedName>
</protein>
<evidence type="ECO:0000313" key="2">
    <source>
        <dbReference type="EMBL" id="RAK65915.1"/>
    </source>
</evidence>
<name>A0A328BGZ9_9BACT</name>
<feature type="transmembrane region" description="Helical" evidence="1">
    <location>
        <begin position="175"/>
        <end position="200"/>
    </location>
</feature>
<dbReference type="Proteomes" id="UP000248553">
    <property type="component" value="Unassembled WGS sequence"/>
</dbReference>
<feature type="transmembrane region" description="Helical" evidence="1">
    <location>
        <begin position="87"/>
        <end position="108"/>
    </location>
</feature>
<comment type="caution">
    <text evidence="2">The sequence shown here is derived from an EMBL/GenBank/DDBJ whole genome shotgun (WGS) entry which is preliminary data.</text>
</comment>
<gene>
    <name evidence="2" type="ORF">DLM85_14490</name>
</gene>
<organism evidence="2 3">
    <name type="scientific">Hymenobacter edaphi</name>
    <dbReference type="NCBI Taxonomy" id="2211146"/>
    <lineage>
        <taxon>Bacteria</taxon>
        <taxon>Pseudomonadati</taxon>
        <taxon>Bacteroidota</taxon>
        <taxon>Cytophagia</taxon>
        <taxon>Cytophagales</taxon>
        <taxon>Hymenobacteraceae</taxon>
        <taxon>Hymenobacter</taxon>
    </lineage>
</organism>
<feature type="transmembrane region" description="Helical" evidence="1">
    <location>
        <begin position="57"/>
        <end position="75"/>
    </location>
</feature>
<keyword evidence="1" id="KW-0472">Membrane</keyword>
<keyword evidence="3" id="KW-1185">Reference proteome</keyword>
<accession>A0A328BGZ9</accession>
<feature type="transmembrane region" description="Helical" evidence="1">
    <location>
        <begin position="147"/>
        <end position="169"/>
    </location>
</feature>
<dbReference type="OrthoDB" id="879657at2"/>
<feature type="transmembrane region" description="Helical" evidence="1">
    <location>
        <begin position="12"/>
        <end position="37"/>
    </location>
</feature>
<dbReference type="EMBL" id="QHKM01000004">
    <property type="protein sequence ID" value="RAK65915.1"/>
    <property type="molecule type" value="Genomic_DNA"/>
</dbReference>
<proteinExistence type="predicted"/>
<feature type="transmembrane region" description="Helical" evidence="1">
    <location>
        <begin position="114"/>
        <end position="135"/>
    </location>
</feature>